<dbReference type="EMBL" id="JYDS01000191">
    <property type="protein sequence ID" value="KRZ21856.1"/>
    <property type="molecule type" value="Genomic_DNA"/>
</dbReference>
<evidence type="ECO:0000313" key="2">
    <source>
        <dbReference type="EMBL" id="KRZ21856.1"/>
    </source>
</evidence>
<dbReference type="AlphaFoldDB" id="A0A0V1IGS2"/>
<dbReference type="Proteomes" id="UP000054805">
    <property type="component" value="Unassembled WGS sequence"/>
</dbReference>
<protein>
    <submittedName>
        <fullName evidence="2">Uncharacterized protein</fullName>
    </submittedName>
</protein>
<gene>
    <name evidence="2" type="ORF">T4B_3941</name>
</gene>
<reference evidence="2 3" key="1">
    <citation type="submission" date="2015-01" db="EMBL/GenBank/DDBJ databases">
        <title>Evolution of Trichinella species and genotypes.</title>
        <authorList>
            <person name="Korhonen P.K."/>
            <person name="Edoardo P."/>
            <person name="Giuseppe L.R."/>
            <person name="Gasser R.B."/>
        </authorList>
    </citation>
    <scope>NUCLEOTIDE SEQUENCE [LARGE SCALE GENOMIC DNA]</scope>
    <source>
        <strain evidence="2">ISS588</strain>
    </source>
</reference>
<proteinExistence type="predicted"/>
<evidence type="ECO:0000256" key="1">
    <source>
        <dbReference type="SAM" id="MobiDB-lite"/>
    </source>
</evidence>
<accession>A0A0V1IGS2</accession>
<feature type="compositionally biased region" description="Low complexity" evidence="1">
    <location>
        <begin position="9"/>
        <end position="22"/>
    </location>
</feature>
<feature type="region of interest" description="Disordered" evidence="1">
    <location>
        <begin position="1"/>
        <end position="28"/>
    </location>
</feature>
<evidence type="ECO:0000313" key="3">
    <source>
        <dbReference type="Proteomes" id="UP000054805"/>
    </source>
</evidence>
<sequence>MRHDVAPVQQQQQQQQQHQQQQYARGRLPESHGAKQLSQVQKACLLQRNLQTALVARLLGNTLEKQAGARMFCRDISAPRSTTLCSGTWPPAVLCLPTAATSVFCSGLFLFLCAWLAQACRHTANHASALHDHSFVAACLLSTY</sequence>
<name>A0A0V1IGS2_TRIPS</name>
<organism evidence="2 3">
    <name type="scientific">Trichinella pseudospiralis</name>
    <name type="common">Parasitic roundworm</name>
    <dbReference type="NCBI Taxonomy" id="6337"/>
    <lineage>
        <taxon>Eukaryota</taxon>
        <taxon>Metazoa</taxon>
        <taxon>Ecdysozoa</taxon>
        <taxon>Nematoda</taxon>
        <taxon>Enoplea</taxon>
        <taxon>Dorylaimia</taxon>
        <taxon>Trichinellida</taxon>
        <taxon>Trichinellidae</taxon>
        <taxon>Trichinella</taxon>
    </lineage>
</organism>
<keyword evidence="3" id="KW-1185">Reference proteome</keyword>
<comment type="caution">
    <text evidence="2">The sequence shown here is derived from an EMBL/GenBank/DDBJ whole genome shotgun (WGS) entry which is preliminary data.</text>
</comment>